<feature type="transmembrane region" description="Helical" evidence="6">
    <location>
        <begin position="245"/>
        <end position="268"/>
    </location>
</feature>
<keyword evidence="4 6" id="KW-1133">Transmembrane helix</keyword>
<gene>
    <name evidence="7" type="ORF">HELGO_WM6461</name>
</gene>
<evidence type="ECO:0000256" key="2">
    <source>
        <dbReference type="ARBA" id="ARBA00022448"/>
    </source>
</evidence>
<dbReference type="PANTHER" id="PTHR42948">
    <property type="entry name" value="TRANSPORTER"/>
    <property type="match status" value="1"/>
</dbReference>
<protein>
    <submittedName>
        <fullName evidence="7">TRANSMEMBRANE TRANSPORT PROTEIN</fullName>
    </submittedName>
</protein>
<reference evidence="7" key="1">
    <citation type="submission" date="2020-01" db="EMBL/GenBank/DDBJ databases">
        <authorList>
            <person name="Meier V. D."/>
            <person name="Meier V D."/>
        </authorList>
    </citation>
    <scope>NUCLEOTIDE SEQUENCE</scope>
    <source>
        <strain evidence="7">HLG_WM_MAG_12</strain>
    </source>
</reference>
<feature type="transmembrane region" description="Helical" evidence="6">
    <location>
        <begin position="137"/>
        <end position="156"/>
    </location>
</feature>
<keyword evidence="5 6" id="KW-0472">Membrane</keyword>
<dbReference type="SUPFAM" id="SSF161070">
    <property type="entry name" value="SNF-like"/>
    <property type="match status" value="1"/>
</dbReference>
<evidence type="ECO:0000313" key="7">
    <source>
        <dbReference type="EMBL" id="CAA6811686.1"/>
    </source>
</evidence>
<name>A0A6S6T9V2_9BACT</name>
<dbReference type="NCBIfam" id="NF037979">
    <property type="entry name" value="Na_transp"/>
    <property type="match status" value="1"/>
</dbReference>
<evidence type="ECO:0000256" key="3">
    <source>
        <dbReference type="ARBA" id="ARBA00022692"/>
    </source>
</evidence>
<dbReference type="AlphaFoldDB" id="A0A6S6T9V2"/>
<dbReference type="Pfam" id="PF00209">
    <property type="entry name" value="SNF"/>
    <property type="match status" value="2"/>
</dbReference>
<feature type="transmembrane region" description="Helical" evidence="6">
    <location>
        <begin position="87"/>
        <end position="112"/>
    </location>
</feature>
<dbReference type="GO" id="GO:0016020">
    <property type="term" value="C:membrane"/>
    <property type="evidence" value="ECO:0007669"/>
    <property type="project" value="UniProtKB-SubCell"/>
</dbReference>
<feature type="transmembrane region" description="Helical" evidence="6">
    <location>
        <begin position="299"/>
        <end position="327"/>
    </location>
</feature>
<proteinExistence type="predicted"/>
<dbReference type="InterPro" id="IPR000175">
    <property type="entry name" value="Na/ntran_symport"/>
</dbReference>
<evidence type="ECO:0000256" key="4">
    <source>
        <dbReference type="ARBA" id="ARBA00022989"/>
    </source>
</evidence>
<keyword evidence="3 6" id="KW-0812">Transmembrane</keyword>
<sequence length="442" mass="49170">MNNFTKLGFIMATVGAAVGLGNIWKFPYMVAEQGGGAFVLIYLFTIVFVGISVLIAEMLIGYLGRGDVGQSFEVLATKNKYLWGKSVFMAFTGLFILTFYSVVIGWIVRYIFLSFGSLPVGIENSKELFESFLSSDFIPQISFHTLAFIVVAFIVIKGIKSGIEKANYFLMPVLMLIIFGLFVYSISLDSFSTSLSFIFNPDFSKLNSDVMLSAVGHAFFTISLGMGTILTYSASLPKKTNIVKASFWVAFFDTAVALFAGVMIYAFLFSYTSEANSGPGLVFISLPVVFESFGVLGNFLSLIFFVGLFFAGISSAVSLLEPVVMYLIRVLKTSRAKAVIYSGLFFYIVGILVIFSSIDSTKEYLTWGDKNLFDWIDHITYLLLPLGGIIMSLFVGFVLPRELLINTMKNQMNKVVFNVWIFNLRFIIPIALIWMILDKVFS</sequence>
<dbReference type="PANTHER" id="PTHR42948:SF1">
    <property type="entry name" value="TRANSPORTER"/>
    <property type="match status" value="1"/>
</dbReference>
<feature type="transmembrane region" description="Helical" evidence="6">
    <location>
        <begin position="339"/>
        <end position="358"/>
    </location>
</feature>
<feature type="transmembrane region" description="Helical" evidence="6">
    <location>
        <begin position="36"/>
        <end position="56"/>
    </location>
</feature>
<feature type="transmembrane region" description="Helical" evidence="6">
    <location>
        <begin position="168"/>
        <end position="187"/>
    </location>
</feature>
<dbReference type="CDD" id="cd10336">
    <property type="entry name" value="SLC6sbd_Tyt1-Like"/>
    <property type="match status" value="1"/>
</dbReference>
<accession>A0A6S6T9V2</accession>
<feature type="transmembrane region" description="Helical" evidence="6">
    <location>
        <begin position="7"/>
        <end position="24"/>
    </location>
</feature>
<dbReference type="PRINTS" id="PR00176">
    <property type="entry name" value="NANEUSMPORT"/>
</dbReference>
<feature type="transmembrane region" description="Helical" evidence="6">
    <location>
        <begin position="378"/>
        <end position="399"/>
    </location>
</feature>
<organism evidence="7">
    <name type="scientific">uncultured Campylobacterales bacterium</name>
    <dbReference type="NCBI Taxonomy" id="352960"/>
    <lineage>
        <taxon>Bacteria</taxon>
        <taxon>Pseudomonadati</taxon>
        <taxon>Campylobacterota</taxon>
        <taxon>Epsilonproteobacteria</taxon>
        <taxon>Campylobacterales</taxon>
        <taxon>environmental samples</taxon>
    </lineage>
</organism>
<evidence type="ECO:0000256" key="1">
    <source>
        <dbReference type="ARBA" id="ARBA00004141"/>
    </source>
</evidence>
<dbReference type="EMBL" id="CACVAW010000044">
    <property type="protein sequence ID" value="CAA6811686.1"/>
    <property type="molecule type" value="Genomic_DNA"/>
</dbReference>
<dbReference type="InterPro" id="IPR037272">
    <property type="entry name" value="SNS_sf"/>
</dbReference>
<evidence type="ECO:0000256" key="6">
    <source>
        <dbReference type="SAM" id="Phobius"/>
    </source>
</evidence>
<feature type="transmembrane region" description="Helical" evidence="6">
    <location>
        <begin position="210"/>
        <end position="233"/>
    </location>
</feature>
<keyword evidence="2" id="KW-0813">Transport</keyword>
<evidence type="ECO:0000256" key="5">
    <source>
        <dbReference type="ARBA" id="ARBA00023136"/>
    </source>
</evidence>
<dbReference type="InterPro" id="IPR047218">
    <property type="entry name" value="YocR/YhdH-like"/>
</dbReference>
<comment type="subcellular location">
    <subcellularLocation>
        <location evidence="1">Membrane</location>
        <topology evidence="1">Multi-pass membrane protein</topology>
    </subcellularLocation>
</comment>
<dbReference type="PROSITE" id="PS50267">
    <property type="entry name" value="NA_NEUROTRAN_SYMP_3"/>
    <property type="match status" value="1"/>
</dbReference>
<feature type="transmembrane region" description="Helical" evidence="6">
    <location>
        <begin position="419"/>
        <end position="437"/>
    </location>
</feature>